<accession>A0A918GNH7</accession>
<feature type="domain" description="DUF5753" evidence="1">
    <location>
        <begin position="23"/>
        <end position="176"/>
    </location>
</feature>
<proteinExistence type="predicted"/>
<dbReference type="EMBL" id="BMSL01000010">
    <property type="protein sequence ID" value="GGS45161.1"/>
    <property type="molecule type" value="Genomic_DNA"/>
</dbReference>
<name>A0A918GNH7_STRGD</name>
<reference evidence="2" key="1">
    <citation type="journal article" date="2014" name="Int. J. Syst. Evol. Microbiol.">
        <title>Complete genome sequence of Corynebacterium casei LMG S-19264T (=DSM 44701T), isolated from a smear-ripened cheese.</title>
        <authorList>
            <consortium name="US DOE Joint Genome Institute (JGI-PGF)"/>
            <person name="Walter F."/>
            <person name="Albersmeier A."/>
            <person name="Kalinowski J."/>
            <person name="Ruckert C."/>
        </authorList>
    </citation>
    <scope>NUCLEOTIDE SEQUENCE</scope>
    <source>
        <strain evidence="2">JCM 4234</strain>
    </source>
</reference>
<sequence length="189" mass="21042">MAHRDQSSSPRAPSSSRTKRWSFAREIIAATAITRTPEDVIALAEVRKTRQAILTNPSRVGGPLTYWAVIHEAALHQSFASNGNVMVQQLQHLLDMADLPNITIQIMPLGATPHPGMLGLFEVVRFPQPWPTVVNLENIRGGYFVEGTDDVKVFETAFDRVVAAALPPEVSRETIKTTMQKIMEERKDQ</sequence>
<evidence type="ECO:0000313" key="2">
    <source>
        <dbReference type="EMBL" id="GGS45161.1"/>
    </source>
</evidence>
<protein>
    <recommendedName>
        <fullName evidence="1">DUF5753 domain-containing protein</fullName>
    </recommendedName>
</protein>
<dbReference type="AlphaFoldDB" id="A0A918GNH7"/>
<gene>
    <name evidence="2" type="ORF">GCM10010238_38750</name>
</gene>
<evidence type="ECO:0000313" key="3">
    <source>
        <dbReference type="Proteomes" id="UP000653493"/>
    </source>
</evidence>
<reference evidence="2" key="2">
    <citation type="submission" date="2020-09" db="EMBL/GenBank/DDBJ databases">
        <authorList>
            <person name="Sun Q."/>
            <person name="Ohkuma M."/>
        </authorList>
    </citation>
    <scope>NUCLEOTIDE SEQUENCE</scope>
    <source>
        <strain evidence="2">JCM 4234</strain>
    </source>
</reference>
<dbReference type="Proteomes" id="UP000653493">
    <property type="component" value="Unassembled WGS sequence"/>
</dbReference>
<dbReference type="InterPro" id="IPR043917">
    <property type="entry name" value="DUF5753"/>
</dbReference>
<evidence type="ECO:0000259" key="1">
    <source>
        <dbReference type="Pfam" id="PF19054"/>
    </source>
</evidence>
<keyword evidence="3" id="KW-1185">Reference proteome</keyword>
<dbReference type="Pfam" id="PF19054">
    <property type="entry name" value="DUF5753"/>
    <property type="match status" value="1"/>
</dbReference>
<comment type="caution">
    <text evidence="2">The sequence shown here is derived from an EMBL/GenBank/DDBJ whole genome shotgun (WGS) entry which is preliminary data.</text>
</comment>
<organism evidence="2 3">
    <name type="scientific">Streptomyces griseoviridis</name>
    <dbReference type="NCBI Taxonomy" id="45398"/>
    <lineage>
        <taxon>Bacteria</taxon>
        <taxon>Bacillati</taxon>
        <taxon>Actinomycetota</taxon>
        <taxon>Actinomycetes</taxon>
        <taxon>Kitasatosporales</taxon>
        <taxon>Streptomycetaceae</taxon>
        <taxon>Streptomyces</taxon>
    </lineage>
</organism>